<geneLocation type="mitochondrion" evidence="16"/>
<evidence type="ECO:0000256" key="11">
    <source>
        <dbReference type="ARBA" id="ARBA00023136"/>
    </source>
</evidence>
<comment type="similarity">
    <text evidence="3">Belongs to the cytochrome c oxidase subunit 2 family.</text>
</comment>
<dbReference type="GO" id="GO:0042773">
    <property type="term" value="P:ATP synthesis coupled electron transport"/>
    <property type="evidence" value="ECO:0007669"/>
    <property type="project" value="TreeGrafter"/>
</dbReference>
<dbReference type="PRINTS" id="PR01166">
    <property type="entry name" value="CYCOXIDASEII"/>
</dbReference>
<name>Q75WD4_9HYME</name>
<feature type="non-terminal residue" evidence="16">
    <location>
        <position position="98"/>
    </location>
</feature>
<evidence type="ECO:0000256" key="9">
    <source>
        <dbReference type="ARBA" id="ARBA00023008"/>
    </source>
</evidence>
<feature type="domain" description="Cytochrome oxidase subunit II transmembrane region profile" evidence="15">
    <location>
        <begin position="1"/>
        <end position="93"/>
    </location>
</feature>
<evidence type="ECO:0000256" key="6">
    <source>
        <dbReference type="ARBA" id="ARBA00022692"/>
    </source>
</evidence>
<keyword evidence="6 14" id="KW-0812">Transmembrane</keyword>
<dbReference type="PANTHER" id="PTHR22888:SF9">
    <property type="entry name" value="CYTOCHROME C OXIDASE SUBUNIT 2"/>
    <property type="match status" value="1"/>
</dbReference>
<evidence type="ECO:0000256" key="7">
    <source>
        <dbReference type="ARBA" id="ARBA00022792"/>
    </source>
</evidence>
<evidence type="ECO:0000256" key="12">
    <source>
        <dbReference type="ARBA" id="ARBA00031389"/>
    </source>
</evidence>
<dbReference type="InterPro" id="IPR036257">
    <property type="entry name" value="Cyt_c_oxidase_su2_TM_sf"/>
</dbReference>
<evidence type="ECO:0000256" key="5">
    <source>
        <dbReference type="ARBA" id="ARBA00015946"/>
    </source>
</evidence>
<comment type="subcellular location">
    <subcellularLocation>
        <location evidence="2">Mitochondrion inner membrane</location>
        <topology evidence="2">Multi-pass membrane protein</topology>
    </subcellularLocation>
</comment>
<protein>
    <recommendedName>
        <fullName evidence="5">Cytochrome c oxidase subunit 2</fullName>
        <ecNumber evidence="4">7.1.1.9</ecNumber>
    </recommendedName>
    <alternativeName>
        <fullName evidence="12">Cytochrome c oxidase polypeptide II</fullName>
    </alternativeName>
</protein>
<keyword evidence="9" id="KW-0186">Copper</keyword>
<organism evidence="16">
    <name type="scientific">Blastophaga sp. HN</name>
    <dbReference type="NCBI Taxonomy" id="248169"/>
    <lineage>
        <taxon>Eukaryota</taxon>
        <taxon>Metazoa</taxon>
        <taxon>Ecdysozoa</taxon>
        <taxon>Arthropoda</taxon>
        <taxon>Hexapoda</taxon>
        <taxon>Insecta</taxon>
        <taxon>Pterygota</taxon>
        <taxon>Neoptera</taxon>
        <taxon>Endopterygota</taxon>
        <taxon>Hymenoptera</taxon>
        <taxon>Apocrita</taxon>
        <taxon>Proctotrupomorpha</taxon>
        <taxon>Chalcidoidea</taxon>
        <taxon>Agaonidae</taxon>
        <taxon>Agaoninae</taxon>
        <taxon>Blastophaga</taxon>
    </lineage>
</organism>
<dbReference type="EC" id="7.1.1.9" evidence="4"/>
<evidence type="ECO:0000256" key="14">
    <source>
        <dbReference type="SAM" id="Phobius"/>
    </source>
</evidence>
<dbReference type="AlphaFoldDB" id="Q75WD4"/>
<gene>
    <name evidence="16" type="primary">coxII</name>
</gene>
<dbReference type="GO" id="GO:0004129">
    <property type="term" value="F:cytochrome-c oxidase activity"/>
    <property type="evidence" value="ECO:0007669"/>
    <property type="project" value="UniProtKB-EC"/>
</dbReference>
<dbReference type="PROSITE" id="PS50999">
    <property type="entry name" value="COX2_TM"/>
    <property type="match status" value="1"/>
</dbReference>
<dbReference type="SUPFAM" id="SSF81464">
    <property type="entry name" value="Cytochrome c oxidase subunit II-like, transmembrane region"/>
    <property type="match status" value="1"/>
</dbReference>
<feature type="transmembrane region" description="Helical" evidence="14">
    <location>
        <begin position="21"/>
        <end position="45"/>
    </location>
</feature>
<feature type="transmembrane region" description="Helical" evidence="14">
    <location>
        <begin position="65"/>
        <end position="87"/>
    </location>
</feature>
<proteinExistence type="inferred from homology"/>
<dbReference type="GO" id="GO:0005743">
    <property type="term" value="C:mitochondrial inner membrane"/>
    <property type="evidence" value="ECO:0007669"/>
    <property type="project" value="UniProtKB-SubCell"/>
</dbReference>
<evidence type="ECO:0000256" key="8">
    <source>
        <dbReference type="ARBA" id="ARBA00022989"/>
    </source>
</evidence>
<evidence type="ECO:0000256" key="3">
    <source>
        <dbReference type="ARBA" id="ARBA00007866"/>
    </source>
</evidence>
<accession>Q75WD4</accession>
<evidence type="ECO:0000259" key="15">
    <source>
        <dbReference type="PROSITE" id="PS50999"/>
    </source>
</evidence>
<dbReference type="Gene3D" id="1.10.287.90">
    <property type="match status" value="1"/>
</dbReference>
<keyword evidence="10 16" id="KW-0496">Mitochondrion</keyword>
<evidence type="ECO:0000313" key="16">
    <source>
        <dbReference type="EMBL" id="BAD15030.1"/>
    </source>
</evidence>
<evidence type="ECO:0000256" key="13">
    <source>
        <dbReference type="ARBA" id="ARBA00049512"/>
    </source>
</evidence>
<evidence type="ECO:0000256" key="1">
    <source>
        <dbReference type="ARBA" id="ARBA00001935"/>
    </source>
</evidence>
<sequence length="98" mass="11579">MPMRGQMMLQDSASPIMQEMYMFHEYTMVFVVMVTVLLIYLMFLVTYNSHYSTDNMEKEMTLFEMIWTLIPMIVLFTLSSPSLYLSYLSDEANDPLMT</sequence>
<comment type="catalytic activity">
    <reaction evidence="13">
        <text>4 Fe(II)-[cytochrome c] + O2 + 8 H(+)(in) = 4 Fe(III)-[cytochrome c] + 2 H2O + 4 H(+)(out)</text>
        <dbReference type="Rhea" id="RHEA:11436"/>
        <dbReference type="Rhea" id="RHEA-COMP:10350"/>
        <dbReference type="Rhea" id="RHEA-COMP:14399"/>
        <dbReference type="ChEBI" id="CHEBI:15377"/>
        <dbReference type="ChEBI" id="CHEBI:15378"/>
        <dbReference type="ChEBI" id="CHEBI:15379"/>
        <dbReference type="ChEBI" id="CHEBI:29033"/>
        <dbReference type="ChEBI" id="CHEBI:29034"/>
        <dbReference type="EC" id="7.1.1.9"/>
    </reaction>
    <physiologicalReaction direction="left-to-right" evidence="13">
        <dbReference type="Rhea" id="RHEA:11437"/>
    </physiologicalReaction>
</comment>
<dbReference type="EMBL" id="AB121673">
    <property type="protein sequence ID" value="BAD15030.1"/>
    <property type="molecule type" value="Genomic_DNA"/>
</dbReference>
<dbReference type="InterPro" id="IPR045187">
    <property type="entry name" value="CcO_II"/>
</dbReference>
<evidence type="ECO:0000256" key="4">
    <source>
        <dbReference type="ARBA" id="ARBA00012949"/>
    </source>
</evidence>
<keyword evidence="8 14" id="KW-1133">Transmembrane helix</keyword>
<comment type="cofactor">
    <cofactor evidence="1">
        <name>Cu cation</name>
        <dbReference type="ChEBI" id="CHEBI:23378"/>
    </cofactor>
</comment>
<dbReference type="Pfam" id="PF02790">
    <property type="entry name" value="COX2_TM"/>
    <property type="match status" value="1"/>
</dbReference>
<keyword evidence="7" id="KW-0999">Mitochondrion inner membrane</keyword>
<dbReference type="InterPro" id="IPR011759">
    <property type="entry name" value="Cyt_c_oxidase_su2_TM_dom"/>
</dbReference>
<evidence type="ECO:0000256" key="10">
    <source>
        <dbReference type="ARBA" id="ARBA00023128"/>
    </source>
</evidence>
<reference evidence="16" key="1">
    <citation type="submission" date="2003-10" db="EMBL/GenBank/DDBJ databases">
        <title>Cospecieation of figs and fig-wasps: the case study of endemic species pairs in the Ogasawara Islands.</title>
        <authorList>
            <person name="Yokoyama J."/>
        </authorList>
    </citation>
    <scope>NUCLEOTIDE SEQUENCE</scope>
    <source>
        <strain evidence="16">HN</strain>
    </source>
</reference>
<dbReference type="PANTHER" id="PTHR22888">
    <property type="entry name" value="CYTOCHROME C OXIDASE, SUBUNIT II"/>
    <property type="match status" value="1"/>
</dbReference>
<evidence type="ECO:0000256" key="2">
    <source>
        <dbReference type="ARBA" id="ARBA00004448"/>
    </source>
</evidence>
<keyword evidence="11 14" id="KW-0472">Membrane</keyword>